<name>A0A1C5KC38_9ACTN</name>
<reference evidence="2 3" key="1">
    <citation type="submission" date="2016-06" db="EMBL/GenBank/DDBJ databases">
        <authorList>
            <person name="Kjaerup R.B."/>
            <person name="Dalgaard T.S."/>
            <person name="Juul-Madsen H.R."/>
        </authorList>
    </citation>
    <scope>NUCLEOTIDE SEQUENCE [LARGE SCALE GENOMIC DNA]</scope>
    <source>
        <strain evidence="2 3">DSM 43904</strain>
    </source>
</reference>
<evidence type="ECO:0000313" key="3">
    <source>
        <dbReference type="Proteomes" id="UP000198217"/>
    </source>
</evidence>
<feature type="region of interest" description="Disordered" evidence="1">
    <location>
        <begin position="1"/>
        <end position="32"/>
    </location>
</feature>
<dbReference type="Proteomes" id="UP000198217">
    <property type="component" value="Chromosome I"/>
</dbReference>
<gene>
    <name evidence="2" type="ORF">GA0070609_6388</name>
</gene>
<dbReference type="EMBL" id="LT607750">
    <property type="protein sequence ID" value="SCG80353.1"/>
    <property type="molecule type" value="Genomic_DNA"/>
</dbReference>
<dbReference type="AlphaFoldDB" id="A0A1C5KC38"/>
<organism evidence="2 3">
    <name type="scientific">Micromonospora echinaurantiaca</name>
    <dbReference type="NCBI Taxonomy" id="47857"/>
    <lineage>
        <taxon>Bacteria</taxon>
        <taxon>Bacillati</taxon>
        <taxon>Actinomycetota</taxon>
        <taxon>Actinomycetes</taxon>
        <taxon>Micromonosporales</taxon>
        <taxon>Micromonosporaceae</taxon>
        <taxon>Micromonospora</taxon>
    </lineage>
</organism>
<feature type="compositionally biased region" description="Basic and acidic residues" evidence="1">
    <location>
        <begin position="10"/>
        <end position="22"/>
    </location>
</feature>
<evidence type="ECO:0000313" key="2">
    <source>
        <dbReference type="EMBL" id="SCG80353.1"/>
    </source>
</evidence>
<keyword evidence="3" id="KW-1185">Reference proteome</keyword>
<sequence>MPGRRSAGAPERRSAGVPERRGAAAGQAKAETPVSCCPMTNWWISEVPS</sequence>
<accession>A0A1C5KC38</accession>
<proteinExistence type="predicted"/>
<protein>
    <submittedName>
        <fullName evidence="2">Uncharacterized protein</fullName>
    </submittedName>
</protein>
<evidence type="ECO:0000256" key="1">
    <source>
        <dbReference type="SAM" id="MobiDB-lite"/>
    </source>
</evidence>